<dbReference type="Proteomes" id="UP001212421">
    <property type="component" value="Chromosome"/>
</dbReference>
<feature type="region of interest" description="Disordered" evidence="1">
    <location>
        <begin position="79"/>
        <end position="137"/>
    </location>
</feature>
<reference evidence="2 3" key="1">
    <citation type="submission" date="2021-05" db="EMBL/GenBank/DDBJ databases">
        <authorList>
            <person name="Kumar R."/>
            <person name="Kumar A."/>
            <person name="Mukhia S."/>
        </authorList>
    </citation>
    <scope>NUCLEOTIDE SEQUENCE [LARGE SCALE GENOMIC DNA]</scope>
    <source>
        <strain evidence="2 3">ERMR7:08</strain>
    </source>
</reference>
<evidence type="ECO:0000313" key="3">
    <source>
        <dbReference type="Proteomes" id="UP001212421"/>
    </source>
</evidence>
<protein>
    <submittedName>
        <fullName evidence="2">YtxH domain-containing protein</fullName>
    </submittedName>
</protein>
<accession>A0ABY7NDY0</accession>
<dbReference type="EMBL" id="CP075584">
    <property type="protein sequence ID" value="WBM78996.1"/>
    <property type="molecule type" value="Genomic_DNA"/>
</dbReference>
<evidence type="ECO:0000313" key="2">
    <source>
        <dbReference type="EMBL" id="WBM78996.1"/>
    </source>
</evidence>
<dbReference type="RefSeq" id="WP_281533490.1">
    <property type="nucleotide sequence ID" value="NZ_CP075584.1"/>
</dbReference>
<sequence>MRGKLLFITGGLVGYVLGARAGRKRYDQIVASAESLWNADPVQRRVTEARDFALERVGDVPATLINAGKKLVGALADKTAKATDAAGSGPRYGTSWPTKRPAATTPPAASAASATSAATPAQGTPDPGAPTSEASSL</sequence>
<feature type="compositionally biased region" description="Low complexity" evidence="1">
    <location>
        <begin position="101"/>
        <end position="121"/>
    </location>
</feature>
<evidence type="ECO:0000256" key="1">
    <source>
        <dbReference type="SAM" id="MobiDB-lite"/>
    </source>
</evidence>
<organism evidence="2 3">
    <name type="scientific">Cryobacterium breve</name>
    <dbReference type="NCBI Taxonomy" id="1259258"/>
    <lineage>
        <taxon>Bacteria</taxon>
        <taxon>Bacillati</taxon>
        <taxon>Actinomycetota</taxon>
        <taxon>Actinomycetes</taxon>
        <taxon>Micrococcales</taxon>
        <taxon>Microbacteriaceae</taxon>
        <taxon>Cryobacterium</taxon>
    </lineage>
</organism>
<name>A0ABY7NDY0_9MICO</name>
<keyword evidence="3" id="KW-1185">Reference proteome</keyword>
<proteinExistence type="predicted"/>
<gene>
    <name evidence="2" type="ORF">KIV56_10560</name>
</gene>